<evidence type="ECO:0000256" key="1">
    <source>
        <dbReference type="SAM" id="MobiDB-lite"/>
    </source>
</evidence>
<protein>
    <recommendedName>
        <fullName evidence="6">Glutathione transferase</fullName>
    </recommendedName>
</protein>
<reference evidence="4" key="1">
    <citation type="journal article" date="2020" name="Stud. Mycol.">
        <title>101 Dothideomycetes genomes: a test case for predicting lifestyles and emergence of pathogens.</title>
        <authorList>
            <person name="Haridas S."/>
            <person name="Albert R."/>
            <person name="Binder M."/>
            <person name="Bloem J."/>
            <person name="Labutti K."/>
            <person name="Salamov A."/>
            <person name="Andreopoulos B."/>
            <person name="Baker S."/>
            <person name="Barry K."/>
            <person name="Bills G."/>
            <person name="Bluhm B."/>
            <person name="Cannon C."/>
            <person name="Castanera R."/>
            <person name="Culley D."/>
            <person name="Daum C."/>
            <person name="Ezra D."/>
            <person name="Gonzalez J."/>
            <person name="Henrissat B."/>
            <person name="Kuo A."/>
            <person name="Liang C."/>
            <person name="Lipzen A."/>
            <person name="Lutzoni F."/>
            <person name="Magnuson J."/>
            <person name="Mondo S."/>
            <person name="Nolan M."/>
            <person name="Ohm R."/>
            <person name="Pangilinan J."/>
            <person name="Park H.-J."/>
            <person name="Ramirez L."/>
            <person name="Alfaro M."/>
            <person name="Sun H."/>
            <person name="Tritt A."/>
            <person name="Yoshinaga Y."/>
            <person name="Zwiers L.-H."/>
            <person name="Turgeon B."/>
            <person name="Goodwin S."/>
            <person name="Spatafora J."/>
            <person name="Crous P."/>
            <person name="Grigoriev I."/>
        </authorList>
    </citation>
    <scope>NUCLEOTIDE SEQUENCE</scope>
    <source>
        <strain evidence="4">CBS 133067</strain>
    </source>
</reference>
<feature type="domain" description="GST C-terminal" evidence="3">
    <location>
        <begin position="481"/>
        <end position="604"/>
    </location>
</feature>
<dbReference type="SUPFAM" id="SSF47616">
    <property type="entry name" value="GST C-terminal domain-like"/>
    <property type="match status" value="1"/>
</dbReference>
<dbReference type="CDD" id="cd00570">
    <property type="entry name" value="GST_N_family"/>
    <property type="match status" value="1"/>
</dbReference>
<dbReference type="InterPro" id="IPR004045">
    <property type="entry name" value="Glutathione_S-Trfase_N"/>
</dbReference>
<evidence type="ECO:0000259" key="3">
    <source>
        <dbReference type="PROSITE" id="PS50405"/>
    </source>
</evidence>
<dbReference type="Proteomes" id="UP000799772">
    <property type="component" value="Unassembled WGS sequence"/>
</dbReference>
<dbReference type="OrthoDB" id="4951845at2759"/>
<dbReference type="Gene3D" id="1.20.1050.10">
    <property type="match status" value="1"/>
</dbReference>
<keyword evidence="5" id="KW-1185">Reference proteome</keyword>
<dbReference type="InterPro" id="IPR040079">
    <property type="entry name" value="Glutathione_S-Trfase"/>
</dbReference>
<dbReference type="InterPro" id="IPR036282">
    <property type="entry name" value="Glutathione-S-Trfase_C_sf"/>
</dbReference>
<dbReference type="SFLD" id="SFLDG00358">
    <property type="entry name" value="Main_(cytGST)"/>
    <property type="match status" value="1"/>
</dbReference>
<comment type="caution">
    <text evidence="4">The sequence shown here is derived from an EMBL/GenBank/DDBJ whole genome shotgun (WGS) entry which is preliminary data.</text>
</comment>
<dbReference type="EMBL" id="ML978140">
    <property type="protein sequence ID" value="KAF2092976.1"/>
    <property type="molecule type" value="Genomic_DNA"/>
</dbReference>
<feature type="domain" description="GST N-terminal" evidence="2">
    <location>
        <begin position="398"/>
        <end position="476"/>
    </location>
</feature>
<feature type="region of interest" description="Disordered" evidence="1">
    <location>
        <begin position="212"/>
        <end position="232"/>
    </location>
</feature>
<feature type="region of interest" description="Disordered" evidence="1">
    <location>
        <begin position="360"/>
        <end position="381"/>
    </location>
</feature>
<organism evidence="4 5">
    <name type="scientific">Rhizodiscina lignyota</name>
    <dbReference type="NCBI Taxonomy" id="1504668"/>
    <lineage>
        <taxon>Eukaryota</taxon>
        <taxon>Fungi</taxon>
        <taxon>Dikarya</taxon>
        <taxon>Ascomycota</taxon>
        <taxon>Pezizomycotina</taxon>
        <taxon>Dothideomycetes</taxon>
        <taxon>Pleosporomycetidae</taxon>
        <taxon>Aulographales</taxon>
        <taxon>Rhizodiscinaceae</taxon>
        <taxon>Rhizodiscina</taxon>
    </lineage>
</organism>
<dbReference type="Gene3D" id="3.40.30.10">
    <property type="entry name" value="Glutaredoxin"/>
    <property type="match status" value="1"/>
</dbReference>
<dbReference type="PROSITE" id="PS50404">
    <property type="entry name" value="GST_NTER"/>
    <property type="match status" value="1"/>
</dbReference>
<sequence length="629" mass="71015">MQRSISLQSHAQIPPDRPPPHGQAQHSINNASAAHTVLPPGSDTPALPTDVSSIFEQERLRQMLAQLQAYNAYSRQPLNHIPIEQSLSPAQAFSQEHFLLNPFGHVAPVSEFSAPGPPNFGTAQDDILPQQPISNADGDADGHFKSANLAVNPPNLQAWRRKLFDIDEVLVLTQDQYQTYFPHVDNVYSHRSTQKYKNRPFVSHYWDCRLKGRPAGTPKSTDPNKKKRKRVARERDLCDVKIKITEYLPGATREDILQHLSQQPQQEGLQRVNSLLTPQQSRATFGSLPAQWSSSLEPAPIPLTVDGTIATSFYTIQRVNGSGTAGGVMPAEEGDGRHRHTLEESDRVKKNSVMRHVMKDEKDRKKSVSQNGVKEKRTYHKKATGPALETVKLHSQDDVLKLFGSCFCPFVQRVWISLEAKKIAYQYIEVDPYSKPKSLLEINPRGLVPALRHGDWGCYESSVLMEYLEDLNVGNPLLPPDPKSRALCRLWSDHINRHIIPAFYRYLQEQDANKQVDYALELKAEIDKLVEAASPQGPLFLGPDLSFVDVQLAPWMLRLRRVLSPYRGWPQPDPGSRWGRWIEAMENEPSVRATTSTDELYLDSYERYAGKTPCDVAFGHDLQNELLTK</sequence>
<evidence type="ECO:0000313" key="4">
    <source>
        <dbReference type="EMBL" id="KAF2092976.1"/>
    </source>
</evidence>
<dbReference type="Pfam" id="PF13417">
    <property type="entry name" value="GST_N_3"/>
    <property type="match status" value="1"/>
</dbReference>
<dbReference type="PANTHER" id="PTHR43968">
    <property type="match status" value="1"/>
</dbReference>
<dbReference type="InterPro" id="IPR010987">
    <property type="entry name" value="Glutathione-S-Trfase_C-like"/>
</dbReference>
<dbReference type="AlphaFoldDB" id="A0A9P4I0Z7"/>
<dbReference type="PROSITE" id="PS50405">
    <property type="entry name" value="GST_CTER"/>
    <property type="match status" value="1"/>
</dbReference>
<evidence type="ECO:0008006" key="6">
    <source>
        <dbReference type="Google" id="ProtNLM"/>
    </source>
</evidence>
<dbReference type="PANTHER" id="PTHR43968:SF6">
    <property type="entry name" value="GLUTATHIONE S-TRANSFERASE OMEGA"/>
    <property type="match status" value="1"/>
</dbReference>
<dbReference type="InterPro" id="IPR036249">
    <property type="entry name" value="Thioredoxin-like_sf"/>
</dbReference>
<name>A0A9P4I0Z7_9PEZI</name>
<feature type="region of interest" description="Disordered" evidence="1">
    <location>
        <begin position="1"/>
        <end position="26"/>
    </location>
</feature>
<dbReference type="GO" id="GO:0005737">
    <property type="term" value="C:cytoplasm"/>
    <property type="evidence" value="ECO:0007669"/>
    <property type="project" value="TreeGrafter"/>
</dbReference>
<dbReference type="SUPFAM" id="SSF52833">
    <property type="entry name" value="Thioredoxin-like"/>
    <property type="match status" value="1"/>
</dbReference>
<gene>
    <name evidence="4" type="ORF">NA57DRAFT_81657</name>
</gene>
<evidence type="ECO:0000259" key="2">
    <source>
        <dbReference type="PROSITE" id="PS50404"/>
    </source>
</evidence>
<proteinExistence type="predicted"/>
<dbReference type="SFLD" id="SFLDS00019">
    <property type="entry name" value="Glutathione_Transferase_(cytos"/>
    <property type="match status" value="1"/>
</dbReference>
<evidence type="ECO:0000313" key="5">
    <source>
        <dbReference type="Proteomes" id="UP000799772"/>
    </source>
</evidence>
<accession>A0A9P4I0Z7</accession>
<dbReference type="InterPro" id="IPR050983">
    <property type="entry name" value="GST_Omega/HSP26"/>
</dbReference>
<feature type="compositionally biased region" description="Polar residues" evidence="1">
    <location>
        <begin position="1"/>
        <end position="11"/>
    </location>
</feature>